<dbReference type="InterPro" id="IPR001064">
    <property type="entry name" value="Beta/gamma_crystallin"/>
</dbReference>
<reference evidence="6" key="1">
    <citation type="submission" date="2018-06" db="EMBL/GenBank/DDBJ databases">
        <title>Genome assembly of Danube salmon.</title>
        <authorList>
            <person name="Macqueen D.J."/>
            <person name="Gundappa M.K."/>
        </authorList>
    </citation>
    <scope>NUCLEOTIDE SEQUENCE [LARGE SCALE GENOMIC DNA]</scope>
</reference>
<dbReference type="PROSITE" id="PS50915">
    <property type="entry name" value="CRYSTALLIN_BETA_GAMMA"/>
    <property type="match status" value="6"/>
</dbReference>
<feature type="domain" description="Beta/gamma crystallin 'Greek key'" evidence="4">
    <location>
        <begin position="923"/>
        <end position="964"/>
    </location>
</feature>
<dbReference type="PRINTS" id="PR01367">
    <property type="entry name" value="BGCRYSTALLIN"/>
</dbReference>
<dbReference type="SUPFAM" id="SSF49695">
    <property type="entry name" value="gamma-Crystallin-like"/>
    <property type="match status" value="3"/>
</dbReference>
<reference evidence="5" key="3">
    <citation type="submission" date="2025-09" db="UniProtKB">
        <authorList>
            <consortium name="Ensembl"/>
        </authorList>
    </citation>
    <scope>IDENTIFICATION</scope>
</reference>
<keyword evidence="2" id="KW-0677">Repeat</keyword>
<evidence type="ECO:0000256" key="2">
    <source>
        <dbReference type="ARBA" id="ARBA00022737"/>
    </source>
</evidence>
<feature type="domain" description="Beta/gamma crystallin 'Greek key'" evidence="4">
    <location>
        <begin position="833"/>
        <end position="876"/>
    </location>
</feature>
<evidence type="ECO:0000256" key="3">
    <source>
        <dbReference type="SAM" id="MobiDB-lite"/>
    </source>
</evidence>
<feature type="region of interest" description="Disordered" evidence="3">
    <location>
        <begin position="63"/>
        <end position="91"/>
    </location>
</feature>
<dbReference type="GeneTree" id="ENSGT00940000157740"/>
<evidence type="ECO:0000313" key="6">
    <source>
        <dbReference type="Proteomes" id="UP000314982"/>
    </source>
</evidence>
<feature type="compositionally biased region" description="Low complexity" evidence="3">
    <location>
        <begin position="230"/>
        <end position="249"/>
    </location>
</feature>
<evidence type="ECO:0000256" key="1">
    <source>
        <dbReference type="ARBA" id="ARBA00009646"/>
    </source>
</evidence>
<dbReference type="InterPro" id="IPR050252">
    <property type="entry name" value="Beta/Gamma-Crystallin"/>
</dbReference>
<dbReference type="InterPro" id="IPR000772">
    <property type="entry name" value="Ricin_B_lectin"/>
</dbReference>
<dbReference type="PANTHER" id="PTHR11818:SF50">
    <property type="entry name" value="BETA_GAMMA CRYSTALLIN DOMAIN-CONTAINING PROTEIN 2"/>
    <property type="match status" value="1"/>
</dbReference>
<evidence type="ECO:0000259" key="4">
    <source>
        <dbReference type="PROSITE" id="PS50915"/>
    </source>
</evidence>
<feature type="region of interest" description="Disordered" evidence="3">
    <location>
        <begin position="106"/>
        <end position="158"/>
    </location>
</feature>
<feature type="region of interest" description="Disordered" evidence="3">
    <location>
        <begin position="219"/>
        <end position="249"/>
    </location>
</feature>
<keyword evidence="6" id="KW-1185">Reference proteome</keyword>
<dbReference type="InterPro" id="IPR035992">
    <property type="entry name" value="Ricin_B-like_lectins"/>
</dbReference>
<accession>A0A4W5NRQ1</accession>
<comment type="similarity">
    <text evidence="1">Belongs to the beta/gamma-crystallin family.</text>
</comment>
<feature type="compositionally biased region" description="Basic and acidic residues" evidence="3">
    <location>
        <begin position="469"/>
        <end position="482"/>
    </location>
</feature>
<feature type="domain" description="Beta/gamma crystallin 'Greek key'" evidence="4">
    <location>
        <begin position="795"/>
        <end position="832"/>
    </location>
</feature>
<dbReference type="Proteomes" id="UP000314982">
    <property type="component" value="Unassembled WGS sequence"/>
</dbReference>
<protein>
    <recommendedName>
        <fullName evidence="4">Beta/gamma crystallin 'Greek key' domain-containing protein</fullName>
    </recommendedName>
</protein>
<dbReference type="SMART" id="SM00458">
    <property type="entry name" value="RICIN"/>
    <property type="match status" value="1"/>
</dbReference>
<organism evidence="5 6">
    <name type="scientific">Hucho hucho</name>
    <name type="common">huchen</name>
    <dbReference type="NCBI Taxonomy" id="62062"/>
    <lineage>
        <taxon>Eukaryota</taxon>
        <taxon>Metazoa</taxon>
        <taxon>Chordata</taxon>
        <taxon>Craniata</taxon>
        <taxon>Vertebrata</taxon>
        <taxon>Euteleostomi</taxon>
        <taxon>Actinopterygii</taxon>
        <taxon>Neopterygii</taxon>
        <taxon>Teleostei</taxon>
        <taxon>Protacanthopterygii</taxon>
        <taxon>Salmoniformes</taxon>
        <taxon>Salmonidae</taxon>
        <taxon>Salmoninae</taxon>
        <taxon>Hucho</taxon>
    </lineage>
</organism>
<feature type="compositionally biased region" description="Low complexity" evidence="3">
    <location>
        <begin position="116"/>
        <end position="138"/>
    </location>
</feature>
<name>A0A4W5NRQ1_9TELE</name>
<feature type="compositionally biased region" description="Polar residues" evidence="3">
    <location>
        <begin position="316"/>
        <end position="333"/>
    </location>
</feature>
<feature type="domain" description="Beta/gamma crystallin 'Greek key'" evidence="4">
    <location>
        <begin position="651"/>
        <end position="693"/>
    </location>
</feature>
<dbReference type="SUPFAM" id="SSF50370">
    <property type="entry name" value="Ricin B-like lectins"/>
    <property type="match status" value="1"/>
</dbReference>
<feature type="compositionally biased region" description="Polar residues" evidence="3">
    <location>
        <begin position="295"/>
        <end position="306"/>
    </location>
</feature>
<dbReference type="SMART" id="SM00247">
    <property type="entry name" value="XTALbg"/>
    <property type="match status" value="6"/>
</dbReference>
<dbReference type="AlphaFoldDB" id="A0A4W5NRQ1"/>
<dbReference type="InterPro" id="IPR011024">
    <property type="entry name" value="G_crystallin-like"/>
</dbReference>
<dbReference type="Ensembl" id="ENSHHUT00000053789.1">
    <property type="protein sequence ID" value="ENSHHUP00000051960.1"/>
    <property type="gene ID" value="ENSHHUG00000031210.1"/>
</dbReference>
<feature type="region of interest" description="Disordered" evidence="3">
    <location>
        <begin position="456"/>
        <end position="484"/>
    </location>
</feature>
<reference evidence="5" key="2">
    <citation type="submission" date="2025-08" db="UniProtKB">
        <authorList>
            <consortium name="Ensembl"/>
        </authorList>
    </citation>
    <scope>IDENTIFICATION</scope>
</reference>
<dbReference type="Gene3D" id="2.80.10.50">
    <property type="match status" value="1"/>
</dbReference>
<proteinExistence type="inferred from homology"/>
<evidence type="ECO:0000313" key="5">
    <source>
        <dbReference type="Ensembl" id="ENSHHUP00000051960.1"/>
    </source>
</evidence>
<feature type="region of interest" description="Disordered" evidence="3">
    <location>
        <begin position="263"/>
        <end position="368"/>
    </location>
</feature>
<feature type="region of interest" description="Disordered" evidence="3">
    <location>
        <begin position="1"/>
        <end position="20"/>
    </location>
</feature>
<dbReference type="PANTHER" id="PTHR11818">
    <property type="entry name" value="BETA/GAMMA CRYSTALLIN"/>
    <property type="match status" value="1"/>
</dbReference>
<dbReference type="Gene3D" id="2.60.20.10">
    <property type="entry name" value="Crystallins"/>
    <property type="match status" value="6"/>
</dbReference>
<feature type="domain" description="Beta/gamma crystallin 'Greek key'" evidence="4">
    <location>
        <begin position="745"/>
        <end position="787"/>
    </location>
</feature>
<feature type="compositionally biased region" description="Low complexity" evidence="3">
    <location>
        <begin position="349"/>
        <end position="358"/>
    </location>
</feature>
<dbReference type="PROSITE" id="PS50231">
    <property type="entry name" value="RICIN_B_LECTIN"/>
    <property type="match status" value="1"/>
</dbReference>
<dbReference type="Pfam" id="PF00030">
    <property type="entry name" value="Crystall"/>
    <property type="match status" value="6"/>
</dbReference>
<sequence>NLSHPQGHGQIKTGLPQSLPGCDLQSLPVSNFSLLRQTIDDVDYSRGSSDSYSGQYKATRVDLLPSPSSSYPSPSSSPVTPDPGSPYHSDMESLVDTLKSMNPNLPQRQRRLRGTSAPSIISSLPSIEEDSPSSSSSSTNTKSPQVPPGSLLEGPNSRYNLPADLGLNWVAPKEMRSPLELMKLQQQQEQQAEDHHWNRGGLNLPLRASALSSIVMRKSSLGSDSSPEHLPSLLLNGGSNNQSQNPSRLDSSLLYSSYRSASIDQPQENGKALSPGLRPSLFRTGSLPDIGPNQDHMSSGPGTDPSTPFRYERFSSRMSDSLTGNNKDTNSRMSRPPPLPSFTSTIEGLLSPTSLNSPLPEPEKNQVPKYRAFPDAYLTKEKEHGKLNPRPGKMFIFDRPGMCGQRMEVWSDVVDATPWQLQETISIRVVRGGWVLYEKPNFKGEKIALDEGDIELTYPFDPPQEEEEQQPHNGEDSQKEGGEEVVAAKPARRFIIGSVRRVVRDYSVPEISLFPEENAEGKKVIFRDTSDDARIFGFPIKANSIIINAGLWLVYAQPFFQGIPRVLEVGGFPNPAAWGVEQPYVGSVHPLKIGEPRVEKPGEPKLVLYDKPYFTGKTRTIYTNMRDFMTRKDRQQTAFMYSPGSIKVQGGCWVGYEKEGFRGHQYMLEEGEYHDWRVWGGCDAELRSVRVIRADLTEPMLVLYEQPDVEQEVEQDNTFEVTEAIPDVELFGFLTTTRSINVVSGAWIAYSHVDFSGDQYILEKGFYSNSADWGSSNNRICSVQPILQVSSENQGSVMLYTEPDFQGECHVCDKNLESLSDKLLAKSCRVVGGSWVVYEGREYSGNLYILSEGDYPNFTSMGCPPNCVIRSLKTVPLVFSVPSVSLFGLECLEGREITVDTEVVNMLEEGYNNHLLSVRVNRGCWVLCEHSNYRGRQFLLEPIEITNWPKFSQLLTIGSMYPVRQRRHFFRIKSKERGHFLSIQGGVEEMKSGRVVVTEQVEGMSDIWFYQEGLIKNKLAPTMSLQVMGNVEAGAKVVLWSETRQPVQTWSAQMRGTIPSLTFPGMVLDIKGGKQYDRDHVVILPESEERPCQQWELELL</sequence>
<feature type="compositionally biased region" description="Low complexity" evidence="3">
    <location>
        <begin position="65"/>
        <end position="79"/>
    </location>
</feature>
<feature type="domain" description="Beta/gamma crystallin 'Greek key'" evidence="4">
    <location>
        <begin position="432"/>
        <end position="492"/>
    </location>
</feature>